<keyword evidence="3" id="KW-0106">Calcium</keyword>
<feature type="domain" description="EF-hand" evidence="4">
    <location>
        <begin position="15"/>
        <end position="50"/>
    </location>
</feature>
<dbReference type="OrthoDB" id="26525at2759"/>
<evidence type="ECO:0000313" key="6">
    <source>
        <dbReference type="Proteomes" id="UP000078348"/>
    </source>
</evidence>
<dbReference type="Gene3D" id="1.10.238.10">
    <property type="entry name" value="EF-hand"/>
    <property type="match status" value="1"/>
</dbReference>
<evidence type="ECO:0000256" key="2">
    <source>
        <dbReference type="ARBA" id="ARBA00022737"/>
    </source>
</evidence>
<dbReference type="PROSITE" id="PS50222">
    <property type="entry name" value="EF_HAND_2"/>
    <property type="match status" value="2"/>
</dbReference>
<gene>
    <name evidence="5" type="ORF">AV274_5721</name>
</gene>
<dbReference type="Proteomes" id="UP000078348">
    <property type="component" value="Unassembled WGS sequence"/>
</dbReference>
<evidence type="ECO:0000256" key="3">
    <source>
        <dbReference type="ARBA" id="ARBA00022837"/>
    </source>
</evidence>
<keyword evidence="6" id="KW-1185">Reference proteome</keyword>
<reference evidence="5 6" key="1">
    <citation type="submission" date="2016-05" db="EMBL/GenBank/DDBJ databases">
        <title>Nuclear genome of Blastocystis sp. subtype 1 NandII.</title>
        <authorList>
            <person name="Gentekaki E."/>
            <person name="Curtis B."/>
            <person name="Stairs C."/>
            <person name="Eme L."/>
            <person name="Herman E."/>
            <person name="Klimes V."/>
            <person name="Arias M.C."/>
            <person name="Elias M."/>
            <person name="Hilliou F."/>
            <person name="Klute M."/>
            <person name="Malik S.-B."/>
            <person name="Pightling A."/>
            <person name="Rachubinski R."/>
            <person name="Salas D."/>
            <person name="Schlacht A."/>
            <person name="Suga H."/>
            <person name="Archibald J."/>
            <person name="Ball S.G."/>
            <person name="Clark G."/>
            <person name="Dacks J."/>
            <person name="Van Der Giezen M."/>
            <person name="Tsaousis A."/>
            <person name="Roger A."/>
        </authorList>
    </citation>
    <scope>NUCLEOTIDE SEQUENCE [LARGE SCALE GENOMIC DNA]</scope>
    <source>
        <strain evidence="6">ATCC 50177 / NandII</strain>
    </source>
</reference>
<dbReference type="InterPro" id="IPR002048">
    <property type="entry name" value="EF_hand_dom"/>
</dbReference>
<dbReference type="InterPro" id="IPR050230">
    <property type="entry name" value="CALM/Myosin/TropC-like"/>
</dbReference>
<dbReference type="STRING" id="478820.A0A196S9F8"/>
<organism evidence="5 6">
    <name type="scientific">Blastocystis sp. subtype 1 (strain ATCC 50177 / NandII)</name>
    <dbReference type="NCBI Taxonomy" id="478820"/>
    <lineage>
        <taxon>Eukaryota</taxon>
        <taxon>Sar</taxon>
        <taxon>Stramenopiles</taxon>
        <taxon>Bigyra</taxon>
        <taxon>Opalozoa</taxon>
        <taxon>Opalinata</taxon>
        <taxon>Blastocystidae</taxon>
        <taxon>Blastocystis</taxon>
    </lineage>
</organism>
<evidence type="ECO:0000313" key="5">
    <source>
        <dbReference type="EMBL" id="OAO12624.1"/>
    </source>
</evidence>
<protein>
    <recommendedName>
        <fullName evidence="1">Calmodulin</fullName>
    </recommendedName>
</protein>
<dbReference type="PANTHER" id="PTHR23048:SF0">
    <property type="entry name" value="CALMODULIN LIKE 3"/>
    <property type="match status" value="1"/>
</dbReference>
<proteinExistence type="predicted"/>
<dbReference type="GO" id="GO:0005509">
    <property type="term" value="F:calcium ion binding"/>
    <property type="evidence" value="ECO:0007669"/>
    <property type="project" value="InterPro"/>
</dbReference>
<dbReference type="InterPro" id="IPR018247">
    <property type="entry name" value="EF_Hand_1_Ca_BS"/>
</dbReference>
<dbReference type="CDD" id="cd00051">
    <property type="entry name" value="EFh"/>
    <property type="match status" value="1"/>
</dbReference>
<dbReference type="FunFam" id="1.10.238.10:FF:000001">
    <property type="entry name" value="Calmodulin 1"/>
    <property type="match status" value="1"/>
</dbReference>
<evidence type="ECO:0000259" key="4">
    <source>
        <dbReference type="PROSITE" id="PS50222"/>
    </source>
</evidence>
<dbReference type="PANTHER" id="PTHR23048">
    <property type="entry name" value="MYOSIN LIGHT CHAIN 1, 3"/>
    <property type="match status" value="1"/>
</dbReference>
<dbReference type="EMBL" id="LXWW01000531">
    <property type="protein sequence ID" value="OAO12624.1"/>
    <property type="molecule type" value="Genomic_DNA"/>
</dbReference>
<feature type="domain" description="EF-hand" evidence="4">
    <location>
        <begin position="120"/>
        <end position="154"/>
    </location>
</feature>
<dbReference type="GO" id="GO:0016460">
    <property type="term" value="C:myosin II complex"/>
    <property type="evidence" value="ECO:0007669"/>
    <property type="project" value="TreeGrafter"/>
</dbReference>
<name>A0A196S9F8_BLAHN</name>
<dbReference type="PROSITE" id="PS00018">
    <property type="entry name" value="EF_HAND_1"/>
    <property type="match status" value="1"/>
</dbReference>
<keyword evidence="2" id="KW-0677">Repeat</keyword>
<sequence>MEAQNIILPPSLRSEDVNEIKNTFIVFAGSEDGKLSVAEFKKTIDSMDDKDKSILVLQLLDDMVDLETPEIDFPTFQRLVTAEANKCDAASLFKLFDVAANGSIRSSDLKKIARELGVDVKEEELDEMIKAADADGDGAVSEKEFTEFMMKTIQ</sequence>
<accession>A0A196S9F8</accession>
<dbReference type="Pfam" id="PF13499">
    <property type="entry name" value="EF-hand_7"/>
    <property type="match status" value="1"/>
</dbReference>
<dbReference type="SUPFAM" id="SSF47473">
    <property type="entry name" value="EF-hand"/>
    <property type="match status" value="1"/>
</dbReference>
<dbReference type="SMART" id="SM00054">
    <property type="entry name" value="EFh"/>
    <property type="match status" value="3"/>
</dbReference>
<dbReference type="AlphaFoldDB" id="A0A196S9F8"/>
<comment type="caution">
    <text evidence="5">The sequence shown here is derived from an EMBL/GenBank/DDBJ whole genome shotgun (WGS) entry which is preliminary data.</text>
</comment>
<evidence type="ECO:0000256" key="1">
    <source>
        <dbReference type="ARBA" id="ARBA00020786"/>
    </source>
</evidence>
<dbReference type="InterPro" id="IPR011992">
    <property type="entry name" value="EF-hand-dom_pair"/>
</dbReference>